<dbReference type="Proteomes" id="UP000015106">
    <property type="component" value="Chromosome 2"/>
</dbReference>
<evidence type="ECO:0000313" key="1">
    <source>
        <dbReference type="EnsemblPlants" id="TuG1812G0200004763.01.T03"/>
    </source>
</evidence>
<reference evidence="1" key="3">
    <citation type="submission" date="2022-06" db="UniProtKB">
        <authorList>
            <consortium name="EnsemblPlants"/>
        </authorList>
    </citation>
    <scope>IDENTIFICATION</scope>
</reference>
<evidence type="ECO:0000313" key="2">
    <source>
        <dbReference type="Proteomes" id="UP000015106"/>
    </source>
</evidence>
<keyword evidence="2" id="KW-1185">Reference proteome</keyword>
<dbReference type="EnsemblPlants" id="TuG1812G0200004763.01.T03">
    <property type="protein sequence ID" value="TuG1812G0200004763.01.T03"/>
    <property type="gene ID" value="TuG1812G0200004763.01"/>
</dbReference>
<sequence length="54" mass="6171">MGQRSRCHENCRVMTEIPRCEIKGKCEALASILRLIPANFPTELQHGSLERLAY</sequence>
<dbReference type="Gramene" id="TuG1812G0200004763.01.T03">
    <property type="protein sequence ID" value="TuG1812G0200004763.01.T03"/>
    <property type="gene ID" value="TuG1812G0200004763.01"/>
</dbReference>
<name>A0A8R7TLQ3_TRIUA</name>
<dbReference type="Gramene" id="TuG1812G0200004763.01.T04">
    <property type="protein sequence ID" value="TuG1812G0200004763.01.T04"/>
    <property type="gene ID" value="TuG1812G0200004763.01"/>
</dbReference>
<protein>
    <submittedName>
        <fullName evidence="1">Uncharacterized protein</fullName>
    </submittedName>
</protein>
<dbReference type="EnsemblPlants" id="TuG1812G0200004763.01.T04">
    <property type="protein sequence ID" value="TuG1812G0200004763.01.T04"/>
    <property type="gene ID" value="TuG1812G0200004763.01"/>
</dbReference>
<reference evidence="2" key="1">
    <citation type="journal article" date="2013" name="Nature">
        <title>Draft genome of the wheat A-genome progenitor Triticum urartu.</title>
        <authorList>
            <person name="Ling H.Q."/>
            <person name="Zhao S."/>
            <person name="Liu D."/>
            <person name="Wang J."/>
            <person name="Sun H."/>
            <person name="Zhang C."/>
            <person name="Fan H."/>
            <person name="Li D."/>
            <person name="Dong L."/>
            <person name="Tao Y."/>
            <person name="Gao C."/>
            <person name="Wu H."/>
            <person name="Li Y."/>
            <person name="Cui Y."/>
            <person name="Guo X."/>
            <person name="Zheng S."/>
            <person name="Wang B."/>
            <person name="Yu K."/>
            <person name="Liang Q."/>
            <person name="Yang W."/>
            <person name="Lou X."/>
            <person name="Chen J."/>
            <person name="Feng M."/>
            <person name="Jian J."/>
            <person name="Zhang X."/>
            <person name="Luo G."/>
            <person name="Jiang Y."/>
            <person name="Liu J."/>
            <person name="Wang Z."/>
            <person name="Sha Y."/>
            <person name="Zhang B."/>
            <person name="Wu H."/>
            <person name="Tang D."/>
            <person name="Shen Q."/>
            <person name="Xue P."/>
            <person name="Zou S."/>
            <person name="Wang X."/>
            <person name="Liu X."/>
            <person name="Wang F."/>
            <person name="Yang Y."/>
            <person name="An X."/>
            <person name="Dong Z."/>
            <person name="Zhang K."/>
            <person name="Zhang X."/>
            <person name="Luo M.C."/>
            <person name="Dvorak J."/>
            <person name="Tong Y."/>
            <person name="Wang J."/>
            <person name="Yang H."/>
            <person name="Li Z."/>
            <person name="Wang D."/>
            <person name="Zhang A."/>
            <person name="Wang J."/>
        </authorList>
    </citation>
    <scope>NUCLEOTIDE SEQUENCE</scope>
    <source>
        <strain evidence="2">cv. G1812</strain>
    </source>
</reference>
<reference evidence="1" key="2">
    <citation type="submission" date="2018-03" db="EMBL/GenBank/DDBJ databases">
        <title>The Triticum urartu genome reveals the dynamic nature of wheat genome evolution.</title>
        <authorList>
            <person name="Ling H."/>
            <person name="Ma B."/>
            <person name="Shi X."/>
            <person name="Liu H."/>
            <person name="Dong L."/>
            <person name="Sun H."/>
            <person name="Cao Y."/>
            <person name="Gao Q."/>
            <person name="Zheng S."/>
            <person name="Li Y."/>
            <person name="Yu Y."/>
            <person name="Du H."/>
            <person name="Qi M."/>
            <person name="Li Y."/>
            <person name="Yu H."/>
            <person name="Cui Y."/>
            <person name="Wang N."/>
            <person name="Chen C."/>
            <person name="Wu H."/>
            <person name="Zhao Y."/>
            <person name="Zhang J."/>
            <person name="Li Y."/>
            <person name="Zhou W."/>
            <person name="Zhang B."/>
            <person name="Hu W."/>
            <person name="Eijk M."/>
            <person name="Tang J."/>
            <person name="Witsenboer H."/>
            <person name="Zhao S."/>
            <person name="Li Z."/>
            <person name="Zhang A."/>
            <person name="Wang D."/>
            <person name="Liang C."/>
        </authorList>
    </citation>
    <scope>NUCLEOTIDE SEQUENCE [LARGE SCALE GENOMIC DNA]</scope>
    <source>
        <strain evidence="1">cv. G1812</strain>
    </source>
</reference>
<dbReference type="AlphaFoldDB" id="A0A8R7TLQ3"/>
<proteinExistence type="predicted"/>
<organism evidence="1 2">
    <name type="scientific">Triticum urartu</name>
    <name type="common">Red wild einkorn</name>
    <name type="synonym">Crithodium urartu</name>
    <dbReference type="NCBI Taxonomy" id="4572"/>
    <lineage>
        <taxon>Eukaryota</taxon>
        <taxon>Viridiplantae</taxon>
        <taxon>Streptophyta</taxon>
        <taxon>Embryophyta</taxon>
        <taxon>Tracheophyta</taxon>
        <taxon>Spermatophyta</taxon>
        <taxon>Magnoliopsida</taxon>
        <taxon>Liliopsida</taxon>
        <taxon>Poales</taxon>
        <taxon>Poaceae</taxon>
        <taxon>BOP clade</taxon>
        <taxon>Pooideae</taxon>
        <taxon>Triticodae</taxon>
        <taxon>Triticeae</taxon>
        <taxon>Triticinae</taxon>
        <taxon>Triticum</taxon>
    </lineage>
</organism>
<accession>A0A8R7TLQ3</accession>